<evidence type="ECO:0000313" key="3">
    <source>
        <dbReference type="Proteomes" id="UP000504611"/>
    </source>
</evidence>
<dbReference type="GO" id="GO:0016020">
    <property type="term" value="C:membrane"/>
    <property type="evidence" value="ECO:0007669"/>
    <property type="project" value="InterPro"/>
</dbReference>
<evidence type="ECO:0000313" key="4">
    <source>
        <dbReference type="RefSeq" id="XP_010771184.1"/>
    </source>
</evidence>
<feature type="domain" description="Piezo TM1-24" evidence="2">
    <location>
        <begin position="16"/>
        <end position="129"/>
    </location>
</feature>
<dbReference type="RefSeq" id="XP_010771184.1">
    <property type="nucleotide sequence ID" value="XM_010772882.1"/>
</dbReference>
<dbReference type="GeneID" id="104946965"/>
<feature type="transmembrane region" description="Helical" evidence="1">
    <location>
        <begin position="48"/>
        <end position="66"/>
    </location>
</feature>
<dbReference type="PANTHER" id="PTHR47049">
    <property type="entry name" value="PIEZO-TYPE MECHANOSENSITIVE ION CHANNEL HOMOLOG"/>
    <property type="match status" value="1"/>
</dbReference>
<dbReference type="Proteomes" id="UP000504611">
    <property type="component" value="Unplaced"/>
</dbReference>
<name>A0A6I9MZD3_9TELE</name>
<organism evidence="3 4">
    <name type="scientific">Notothenia coriiceps</name>
    <name type="common">black rockcod</name>
    <dbReference type="NCBI Taxonomy" id="8208"/>
    <lineage>
        <taxon>Eukaryota</taxon>
        <taxon>Metazoa</taxon>
        <taxon>Chordata</taxon>
        <taxon>Craniata</taxon>
        <taxon>Vertebrata</taxon>
        <taxon>Euteleostomi</taxon>
        <taxon>Actinopterygii</taxon>
        <taxon>Neopterygii</taxon>
        <taxon>Teleostei</taxon>
        <taxon>Neoteleostei</taxon>
        <taxon>Acanthomorphata</taxon>
        <taxon>Eupercaria</taxon>
        <taxon>Perciformes</taxon>
        <taxon>Notothenioidei</taxon>
        <taxon>Nototheniidae</taxon>
        <taxon>Notothenia</taxon>
    </lineage>
</organism>
<accession>A0A6I9MZD3</accession>
<keyword evidence="3" id="KW-1185">Reference proteome</keyword>
<dbReference type="PANTHER" id="PTHR47049:SF5">
    <property type="entry name" value="PIEZO-TYPE MECHANOSENSITIVE ION CHANNEL COMPONENT"/>
    <property type="match status" value="1"/>
</dbReference>
<dbReference type="GO" id="GO:0008381">
    <property type="term" value="F:mechanosensitive monoatomic ion channel activity"/>
    <property type="evidence" value="ECO:0007669"/>
    <property type="project" value="InterPro"/>
</dbReference>
<dbReference type="OrthoDB" id="303066at2759"/>
<reference evidence="4" key="1">
    <citation type="submission" date="2025-08" db="UniProtKB">
        <authorList>
            <consortium name="RefSeq"/>
        </authorList>
    </citation>
    <scope>IDENTIFICATION</scope>
    <source>
        <tissue evidence="4">Muscle</tissue>
    </source>
</reference>
<sequence>MIVSLADVSAPPSGPRKSESPFFLMGKVVMQQSYVCALIAMMVWSITYHSWLTFVLLLWACLIWMLRARRHAATLCSPFILLYGLALCCLQYVWAMELQPELPTTVGTMSLRQLGLDRDQYPCLRLGAM</sequence>
<keyword evidence="1" id="KW-1133">Transmembrane helix</keyword>
<feature type="transmembrane region" description="Helical" evidence="1">
    <location>
        <begin position="73"/>
        <end position="94"/>
    </location>
</feature>
<proteinExistence type="predicted"/>
<dbReference type="AlphaFoldDB" id="A0A6I9MZD3"/>
<dbReference type="InterPro" id="IPR056769">
    <property type="entry name" value="Piezo_TM1-24"/>
</dbReference>
<evidence type="ECO:0000256" key="1">
    <source>
        <dbReference type="SAM" id="Phobius"/>
    </source>
</evidence>
<dbReference type="InterPro" id="IPR027272">
    <property type="entry name" value="Piezo"/>
</dbReference>
<protein>
    <submittedName>
        <fullName evidence="4">Piezo-type mechanosensitive ion channel component 1-like</fullName>
    </submittedName>
</protein>
<dbReference type="KEGG" id="ncc:104946965"/>
<keyword evidence="1" id="KW-0472">Membrane</keyword>
<dbReference type="Pfam" id="PF24871">
    <property type="entry name" value="Piezo_TM1-24"/>
    <property type="match status" value="1"/>
</dbReference>
<keyword evidence="1" id="KW-0812">Transmembrane</keyword>
<evidence type="ECO:0000259" key="2">
    <source>
        <dbReference type="Pfam" id="PF24871"/>
    </source>
</evidence>
<feature type="non-terminal residue" evidence="4">
    <location>
        <position position="129"/>
    </location>
</feature>
<gene>
    <name evidence="4" type="primary">LOC104946965</name>
</gene>